<feature type="region of interest" description="Disordered" evidence="2">
    <location>
        <begin position="869"/>
        <end position="932"/>
    </location>
</feature>
<evidence type="ECO:0000256" key="1">
    <source>
        <dbReference type="SAM" id="Coils"/>
    </source>
</evidence>
<gene>
    <name evidence="4" type="ORF">HDU87_002732</name>
</gene>
<feature type="compositionally biased region" description="Polar residues" evidence="2">
    <location>
        <begin position="907"/>
        <end position="921"/>
    </location>
</feature>
<proteinExistence type="predicted"/>
<feature type="region of interest" description="Disordered" evidence="2">
    <location>
        <begin position="234"/>
        <end position="271"/>
    </location>
</feature>
<sequence>MQQQQQQHAAPCIALDSPDVSQDGAAVSAERDMVSPSERVMPGSSADMSQLGQEGEAILQQLTREHGAQVQEAQFTRLALLELQKKRVQMEHARSTIMAALESGDMNALEKLKDLGALDGVEEEDVDEDLLDMIADAHELGVTREHIAKAMTQGGSRAKTNASASSQAQRASAVARDFDGDMTNEKLHEIMTTLASGEHDFDREAMAEVKRLKLMESWEELKTLKQQFNDLNRRATTDTTSAGAGGDDAPDSPDTGPYSSPEAMARGAAAADEKWQQVAALQEELGELQAYKERLEQRNHLLATQRGQRRADGSSDSLATLVRNSPGKQNGEGPSIIPRSSKNQTQNVQGNSRAQHQYNAVMPRSNSVTDHLIERLAEASVRNRAGRLHQSQTSRGPTRVEIIEESGAGNPLALKIREAHSAPNSTRHSPARKTPVASNLLDATPYQVLAAAERDTAIDAARVEQGLQEVLANMRTIQMARHVAKGPERAKFDAVFEQLQLQLAELQEVQSKVAYFRQLVEQQQEEQNALLSQGAQTKRVADLPQDQREVEYLRQLADVDDQSQKFEREYEQRTIAHLHQREEEQFGRLLPDVAQKHLSERDYKQRMTAYPRQLAQEQHREQKPPGPFDFQQAVKKANSIAQRFVQHPQAQNVPLPSKTAPLAAHRSSKTTSPPQRADAATATRDYEPVFGPDLSGSQNSRDYRAARPVMSASPYKLGRPSQAWPSPKRRSSRPASASWTEQANVNEYDLMNDAELEADLRTSFYEASQRTKENQLPKRRIDPQLRGLFEECREVIYRSAAAFISENEAEPYFLMELFKKASRLDTSFARQKLLIEMDKIVAVCDEGQNDQQQRRPQIPTRVASSITERVQTPFNDSHFDSPAKDSAGHAFSVGGDSITEGRRSMAPSPSDSVRNASTSMHTVPAASAHPASVRSTFVDAPATVSREAEDVASIVQDMLIAFMARMREPVFTPAHVADMQLIVLAAVSKHLETSEQLGLGSLRDLLQPVLDDAFIRYVGRHAAEVGSVLIEEVGRIVCDVIYVTEEELARSEERMRRDVEDFARHGVRDEMRSSGVRGNGRFVGNDSMHHDARAINNIEAKNDLNGMIMRNDRRTQTPSVGSESRMRFFEQSPTPPRGRQRNVVPATAALASAAAKAPTPPQAPSPRQGTSAYHYGADCHDEDCRWDHDALDGVVRRLSTKHEWGAIMQAIQRVEQDGGPAGLAMLRDEDGEEEEEWETESDEEDEDDEVDDGEEDSVDGSDSAEDEMEDVEQDEEYEEDKEEEEEYETVDDMQYRYDAGTKAKQDADTVRVVDDRPPAPVKEEATDARPTAVPQTTNAPSSSTSRTVTPDISRVKGQQEQPREDENKTADATCVPSVTAAMDTEPAEREA</sequence>
<keyword evidence="1" id="KW-0175">Coiled coil</keyword>
<evidence type="ECO:0000259" key="3">
    <source>
        <dbReference type="Pfam" id="PF15717"/>
    </source>
</evidence>
<feature type="coiled-coil region" evidence="1">
    <location>
        <begin position="489"/>
        <end position="526"/>
    </location>
</feature>
<dbReference type="Proteomes" id="UP001212152">
    <property type="component" value="Unassembled WGS sequence"/>
</dbReference>
<feature type="compositionally biased region" description="Basic and acidic residues" evidence="2">
    <location>
        <begin position="877"/>
        <end position="887"/>
    </location>
</feature>
<evidence type="ECO:0000313" key="4">
    <source>
        <dbReference type="EMBL" id="KAJ3185165.1"/>
    </source>
</evidence>
<feature type="domain" description="Pericentriolar material 1 protein C-terminal" evidence="3">
    <location>
        <begin position="788"/>
        <end position="860"/>
    </location>
</feature>
<organism evidence="4 5">
    <name type="scientific">Geranomyces variabilis</name>
    <dbReference type="NCBI Taxonomy" id="109894"/>
    <lineage>
        <taxon>Eukaryota</taxon>
        <taxon>Fungi</taxon>
        <taxon>Fungi incertae sedis</taxon>
        <taxon>Chytridiomycota</taxon>
        <taxon>Chytridiomycota incertae sedis</taxon>
        <taxon>Chytridiomycetes</taxon>
        <taxon>Spizellomycetales</taxon>
        <taxon>Powellomycetaceae</taxon>
        <taxon>Geranomyces</taxon>
    </lineage>
</organism>
<dbReference type="Pfam" id="PF15717">
    <property type="entry name" value="PCM1_C"/>
    <property type="match status" value="1"/>
</dbReference>
<feature type="compositionally biased region" description="Low complexity" evidence="2">
    <location>
        <begin position="1145"/>
        <end position="1157"/>
    </location>
</feature>
<dbReference type="InterPro" id="IPR031446">
    <property type="entry name" value="PCM1_C"/>
</dbReference>
<keyword evidence="5" id="KW-1185">Reference proteome</keyword>
<feature type="compositionally biased region" description="Polar residues" evidence="2">
    <location>
        <begin position="314"/>
        <end position="328"/>
    </location>
</feature>
<feature type="compositionally biased region" description="Basic and acidic residues" evidence="2">
    <location>
        <begin position="1293"/>
        <end position="1327"/>
    </location>
</feature>
<feature type="region of interest" description="Disordered" evidence="2">
    <location>
        <begin position="302"/>
        <end position="358"/>
    </location>
</feature>
<dbReference type="EMBL" id="JADGJQ010000002">
    <property type="protein sequence ID" value="KAJ3185165.1"/>
    <property type="molecule type" value="Genomic_DNA"/>
</dbReference>
<evidence type="ECO:0000313" key="5">
    <source>
        <dbReference type="Proteomes" id="UP001212152"/>
    </source>
</evidence>
<reference evidence="4" key="1">
    <citation type="submission" date="2020-05" db="EMBL/GenBank/DDBJ databases">
        <title>Phylogenomic resolution of chytrid fungi.</title>
        <authorList>
            <person name="Stajich J.E."/>
            <person name="Amses K."/>
            <person name="Simmons R."/>
            <person name="Seto K."/>
            <person name="Myers J."/>
            <person name="Bonds A."/>
            <person name="Quandt C.A."/>
            <person name="Barry K."/>
            <person name="Liu P."/>
            <person name="Grigoriev I."/>
            <person name="Longcore J.E."/>
            <person name="James T.Y."/>
        </authorList>
    </citation>
    <scope>NUCLEOTIDE SEQUENCE</scope>
    <source>
        <strain evidence="4">JEL0379</strain>
    </source>
</reference>
<feature type="region of interest" description="Disordered" evidence="2">
    <location>
        <begin position="1213"/>
        <end position="1391"/>
    </location>
</feature>
<feature type="region of interest" description="Disordered" evidence="2">
    <location>
        <begin position="1108"/>
        <end position="1174"/>
    </location>
</feature>
<feature type="region of interest" description="Disordered" evidence="2">
    <location>
        <begin position="646"/>
        <end position="740"/>
    </location>
</feature>
<accession>A0AAD5XTZ5</accession>
<comment type="caution">
    <text evidence="4">The sequence shown here is derived from an EMBL/GenBank/DDBJ whole genome shotgun (WGS) entry which is preliminary data.</text>
</comment>
<feature type="compositionally biased region" description="Low complexity" evidence="2">
    <location>
        <begin position="252"/>
        <end position="270"/>
    </location>
</feature>
<feature type="compositionally biased region" description="Polar residues" evidence="2">
    <location>
        <begin position="1333"/>
        <end position="1360"/>
    </location>
</feature>
<feature type="region of interest" description="Disordered" evidence="2">
    <location>
        <begin position="1"/>
        <end position="50"/>
    </location>
</feature>
<feature type="compositionally biased region" description="Polar residues" evidence="2">
    <location>
        <begin position="338"/>
        <end position="358"/>
    </location>
</feature>
<feature type="compositionally biased region" description="Acidic residues" evidence="2">
    <location>
        <begin position="1229"/>
        <end position="1291"/>
    </location>
</feature>
<protein>
    <recommendedName>
        <fullName evidence="3">Pericentriolar material 1 protein C-terminal domain-containing protein</fullName>
    </recommendedName>
</protein>
<evidence type="ECO:0000256" key="2">
    <source>
        <dbReference type="SAM" id="MobiDB-lite"/>
    </source>
</evidence>
<name>A0AAD5XTZ5_9FUNG</name>